<evidence type="ECO:0000256" key="3">
    <source>
        <dbReference type="ARBA" id="ARBA00022771"/>
    </source>
</evidence>
<dbReference type="RefSeq" id="XP_034241453.1">
    <property type="nucleotide sequence ID" value="XM_034385562.1"/>
</dbReference>
<feature type="compositionally biased region" description="Low complexity" evidence="8">
    <location>
        <begin position="173"/>
        <end position="195"/>
    </location>
</feature>
<evidence type="ECO:0000256" key="4">
    <source>
        <dbReference type="ARBA" id="ARBA00022786"/>
    </source>
</evidence>
<feature type="compositionally biased region" description="Basic residues" evidence="8">
    <location>
        <begin position="518"/>
        <end position="529"/>
    </location>
</feature>
<dbReference type="GeneID" id="117645391"/>
<dbReference type="RefSeq" id="XP_034241451.1">
    <property type="nucleotide sequence ID" value="XM_034385560.1"/>
</dbReference>
<dbReference type="GO" id="GO:0006302">
    <property type="term" value="P:double-strand break repair"/>
    <property type="evidence" value="ECO:0007669"/>
    <property type="project" value="TreeGrafter"/>
</dbReference>
<dbReference type="GO" id="GO:0005634">
    <property type="term" value="C:nucleus"/>
    <property type="evidence" value="ECO:0007669"/>
    <property type="project" value="TreeGrafter"/>
</dbReference>
<evidence type="ECO:0000313" key="11">
    <source>
        <dbReference type="Proteomes" id="UP000515158"/>
    </source>
</evidence>
<dbReference type="GO" id="GO:0000151">
    <property type="term" value="C:ubiquitin ligase complex"/>
    <property type="evidence" value="ECO:0007669"/>
    <property type="project" value="TreeGrafter"/>
</dbReference>
<dbReference type="GO" id="GO:0061630">
    <property type="term" value="F:ubiquitin protein ligase activity"/>
    <property type="evidence" value="ECO:0007669"/>
    <property type="project" value="TreeGrafter"/>
</dbReference>
<evidence type="ECO:0000313" key="14">
    <source>
        <dbReference type="RefSeq" id="XP_034241453.1"/>
    </source>
</evidence>
<feature type="region of interest" description="Disordered" evidence="8">
    <location>
        <begin position="307"/>
        <end position="367"/>
    </location>
</feature>
<evidence type="ECO:0000256" key="7">
    <source>
        <dbReference type="SAM" id="Coils"/>
    </source>
</evidence>
<proteinExistence type="predicted"/>
<dbReference type="SUPFAM" id="SSF57756">
    <property type="entry name" value="Retrovirus zinc finger-like domains"/>
    <property type="match status" value="1"/>
</dbReference>
<dbReference type="RefSeq" id="XP_034241454.1">
    <property type="nucleotide sequence ID" value="XM_034385563.1"/>
</dbReference>
<reference evidence="12 13" key="1">
    <citation type="submission" date="2025-04" db="UniProtKB">
        <authorList>
            <consortium name="RefSeq"/>
        </authorList>
    </citation>
    <scope>IDENTIFICATION</scope>
    <source>
        <tissue evidence="12 13">Total insect</tissue>
    </source>
</reference>
<feature type="coiled-coil region" evidence="7">
    <location>
        <begin position="134"/>
        <end position="170"/>
    </location>
</feature>
<dbReference type="GO" id="GO:0035861">
    <property type="term" value="C:site of double-strand break"/>
    <property type="evidence" value="ECO:0007669"/>
    <property type="project" value="TreeGrafter"/>
</dbReference>
<evidence type="ECO:0000256" key="1">
    <source>
        <dbReference type="ARBA" id="ARBA00022679"/>
    </source>
</evidence>
<dbReference type="InterPro" id="IPR001878">
    <property type="entry name" value="Znf_CCHC"/>
</dbReference>
<dbReference type="Pfam" id="PF13920">
    <property type="entry name" value="zf-C3HC4_3"/>
    <property type="match status" value="1"/>
</dbReference>
<keyword evidence="7" id="KW-0175">Coiled coil</keyword>
<dbReference type="Gene3D" id="3.30.40.10">
    <property type="entry name" value="Zinc/RING finger domain, C3HC4 (zinc finger)"/>
    <property type="match status" value="1"/>
</dbReference>
<dbReference type="Proteomes" id="UP000515158">
    <property type="component" value="Unplaced"/>
</dbReference>
<keyword evidence="2" id="KW-0479">Metal-binding</keyword>
<keyword evidence="11" id="KW-1185">Reference proteome</keyword>
<dbReference type="PROSITE" id="PS50158">
    <property type="entry name" value="ZF_CCHC"/>
    <property type="match status" value="1"/>
</dbReference>
<feature type="compositionally biased region" description="Acidic residues" evidence="8">
    <location>
        <begin position="322"/>
        <end position="338"/>
    </location>
</feature>
<gene>
    <name evidence="12 13 14 15" type="primary">LOC117645391</name>
</gene>
<evidence type="ECO:0000256" key="6">
    <source>
        <dbReference type="PROSITE-ProRule" id="PRU00047"/>
    </source>
</evidence>
<dbReference type="Gene3D" id="4.10.60.10">
    <property type="entry name" value="Zinc finger, CCHC-type"/>
    <property type="match status" value="1"/>
</dbReference>
<keyword evidence="5" id="KW-0862">Zinc</keyword>
<feature type="region of interest" description="Disordered" evidence="8">
    <location>
        <begin position="173"/>
        <end position="202"/>
    </location>
</feature>
<feature type="compositionally biased region" description="Low complexity" evidence="8">
    <location>
        <begin position="21"/>
        <end position="47"/>
    </location>
</feature>
<feature type="region of interest" description="Disordered" evidence="8">
    <location>
        <begin position="476"/>
        <end position="725"/>
    </location>
</feature>
<feature type="domain" description="CCHC-type" evidence="10">
    <location>
        <begin position="761"/>
        <end position="775"/>
    </location>
</feature>
<keyword evidence="4" id="KW-0833">Ubl conjugation pathway</keyword>
<dbReference type="OrthoDB" id="5330228at2759"/>
<keyword evidence="1" id="KW-0808">Transferase</keyword>
<dbReference type="PANTHER" id="PTHR15067">
    <property type="entry name" value="E3 UBIQUITIN-PROTEIN LIGASE RNF8"/>
    <property type="match status" value="1"/>
</dbReference>
<evidence type="ECO:0000313" key="13">
    <source>
        <dbReference type="RefSeq" id="XP_034241452.1"/>
    </source>
</evidence>
<dbReference type="InterPro" id="IPR017907">
    <property type="entry name" value="Znf_RING_CS"/>
</dbReference>
<name>A0A6P8YND2_THRPL</name>
<dbReference type="SMART" id="SM00184">
    <property type="entry name" value="RING"/>
    <property type="match status" value="1"/>
</dbReference>
<dbReference type="GO" id="GO:0005829">
    <property type="term" value="C:cytosol"/>
    <property type="evidence" value="ECO:0007669"/>
    <property type="project" value="TreeGrafter"/>
</dbReference>
<dbReference type="GO" id="GO:0008270">
    <property type="term" value="F:zinc ion binding"/>
    <property type="evidence" value="ECO:0007669"/>
    <property type="project" value="UniProtKB-KW"/>
</dbReference>
<dbReference type="AlphaFoldDB" id="A0A6P8YND2"/>
<dbReference type="CDD" id="cd16535">
    <property type="entry name" value="RING-HC_RNF8"/>
    <property type="match status" value="1"/>
</dbReference>
<dbReference type="GO" id="GO:0003676">
    <property type="term" value="F:nucleic acid binding"/>
    <property type="evidence" value="ECO:0007669"/>
    <property type="project" value="InterPro"/>
</dbReference>
<organism evidence="14">
    <name type="scientific">Thrips palmi</name>
    <name type="common">Melon thrips</name>
    <dbReference type="NCBI Taxonomy" id="161013"/>
    <lineage>
        <taxon>Eukaryota</taxon>
        <taxon>Metazoa</taxon>
        <taxon>Ecdysozoa</taxon>
        <taxon>Arthropoda</taxon>
        <taxon>Hexapoda</taxon>
        <taxon>Insecta</taxon>
        <taxon>Pterygota</taxon>
        <taxon>Neoptera</taxon>
        <taxon>Paraneoptera</taxon>
        <taxon>Thysanoptera</taxon>
        <taxon>Terebrantia</taxon>
        <taxon>Thripoidea</taxon>
        <taxon>Thripidae</taxon>
        <taxon>Thrips</taxon>
    </lineage>
</organism>
<protein>
    <submittedName>
        <fullName evidence="12 13">ERC protein 2-like isoform X1</fullName>
    </submittedName>
</protein>
<dbReference type="InterPro" id="IPR036875">
    <property type="entry name" value="Znf_CCHC_sf"/>
</dbReference>
<feature type="compositionally biased region" description="Low complexity" evidence="8">
    <location>
        <begin position="618"/>
        <end position="640"/>
    </location>
</feature>
<feature type="compositionally biased region" description="Low complexity" evidence="8">
    <location>
        <begin position="655"/>
        <end position="676"/>
    </location>
</feature>
<evidence type="ECO:0000259" key="10">
    <source>
        <dbReference type="PROSITE" id="PS50158"/>
    </source>
</evidence>
<feature type="compositionally biased region" description="Gly residues" evidence="8">
    <location>
        <begin position="641"/>
        <end position="654"/>
    </location>
</feature>
<dbReference type="KEGG" id="tpal:117645391"/>
<dbReference type="PROSITE" id="PS00518">
    <property type="entry name" value="ZF_RING_1"/>
    <property type="match status" value="1"/>
</dbReference>
<feature type="compositionally biased region" description="Low complexity" evidence="8">
    <location>
        <begin position="694"/>
        <end position="723"/>
    </location>
</feature>
<dbReference type="PANTHER" id="PTHR15067:SF4">
    <property type="entry name" value="E3 UBIQUITIN-PROTEIN LIGASE RNF8"/>
    <property type="match status" value="1"/>
</dbReference>
<evidence type="ECO:0000313" key="12">
    <source>
        <dbReference type="RefSeq" id="XP_034241451.1"/>
    </source>
</evidence>
<feature type="region of interest" description="Disordered" evidence="8">
    <location>
        <begin position="1"/>
        <end position="84"/>
    </location>
</feature>
<dbReference type="GO" id="GO:0070936">
    <property type="term" value="P:protein K48-linked ubiquitination"/>
    <property type="evidence" value="ECO:0007669"/>
    <property type="project" value="TreeGrafter"/>
</dbReference>
<evidence type="ECO:0000256" key="5">
    <source>
        <dbReference type="ARBA" id="ARBA00022833"/>
    </source>
</evidence>
<dbReference type="PROSITE" id="PS50089">
    <property type="entry name" value="ZF_RING_2"/>
    <property type="match status" value="1"/>
</dbReference>
<evidence type="ECO:0000256" key="2">
    <source>
        <dbReference type="ARBA" id="ARBA00022723"/>
    </source>
</evidence>
<evidence type="ECO:0000313" key="15">
    <source>
        <dbReference type="RefSeq" id="XP_034241454.1"/>
    </source>
</evidence>
<dbReference type="SMART" id="SM00343">
    <property type="entry name" value="ZnF_C2HC"/>
    <property type="match status" value="1"/>
</dbReference>
<feature type="compositionally biased region" description="Low complexity" evidence="8">
    <location>
        <begin position="476"/>
        <end position="498"/>
    </location>
</feature>
<dbReference type="GO" id="GO:0006511">
    <property type="term" value="P:ubiquitin-dependent protein catabolic process"/>
    <property type="evidence" value="ECO:0007669"/>
    <property type="project" value="TreeGrafter"/>
</dbReference>
<evidence type="ECO:0000259" key="9">
    <source>
        <dbReference type="PROSITE" id="PS50089"/>
    </source>
</evidence>
<feature type="domain" description="RING-type" evidence="9">
    <location>
        <begin position="388"/>
        <end position="426"/>
    </location>
</feature>
<feature type="compositionally biased region" description="Polar residues" evidence="8">
    <location>
        <begin position="255"/>
        <end position="282"/>
    </location>
</feature>
<feature type="region of interest" description="Disordered" evidence="8">
    <location>
        <begin position="254"/>
        <end position="295"/>
    </location>
</feature>
<dbReference type="RefSeq" id="XP_034241452.1">
    <property type="nucleotide sequence ID" value="XM_034385561.1"/>
</dbReference>
<dbReference type="SUPFAM" id="SSF57850">
    <property type="entry name" value="RING/U-box"/>
    <property type="match status" value="1"/>
</dbReference>
<feature type="compositionally biased region" description="Basic residues" evidence="8">
    <location>
        <begin position="537"/>
        <end position="576"/>
    </location>
</feature>
<dbReference type="InterPro" id="IPR013083">
    <property type="entry name" value="Znf_RING/FYVE/PHD"/>
</dbReference>
<feature type="compositionally biased region" description="Polar residues" evidence="8">
    <location>
        <begin position="311"/>
        <end position="320"/>
    </location>
</feature>
<dbReference type="GO" id="GO:0042393">
    <property type="term" value="F:histone binding"/>
    <property type="evidence" value="ECO:0007669"/>
    <property type="project" value="TreeGrafter"/>
</dbReference>
<accession>A0A6P8YND2</accession>
<dbReference type="InterPro" id="IPR001841">
    <property type="entry name" value="Znf_RING"/>
</dbReference>
<evidence type="ECO:0000256" key="8">
    <source>
        <dbReference type="SAM" id="MobiDB-lite"/>
    </source>
</evidence>
<keyword evidence="3 6" id="KW-0863">Zinc-finger</keyword>
<sequence>MESPQVEGSLRESWICKRGVSGSVTDSTSSASSVNMSEASGSSSSQSRPGPLPTKRTLSEPTSVRQMGPSPVKRQYQASNMQGSDDLQLKELDRLEKKEASLVNQLLHQLQILHKRCNEERHQIVEEQRHLAERLELIDANEKAEEQAVREKNERKLERVRLELFQLRQKMSLEGSSSNSSEMSSSVSMASPSTSGGQLDLSNVSDIRRRLGSLDRQRQTLLEQLYAAIGSLNQEASHLVDVQLHTCAPAREVAGSSTVTERGLPTSQQSEIAESNEQAQSNGEEDSEITSSSDVLTPQNVEILSEHASGIQESSRNQTSEANEEVEPEIADEDEDEGPSQIITEKSETLEVEASPEEEDKKKEEKEKDLALLKLKNIGSLVEEELQCSICNELLVAAVTINCAHSFCKHCLGEWKKQRAECPMCRMPITAEHRSVTLDSLISTMVGQLSLELQQRHKEVLEERAALEAAAAVAASSSASSSSSSSRQDGGGSSSSSGRSRHHNYNYNNNHWQPLPPPHHHHHHHHHHNGFVAHYPPHAHSHTPHAHSHTHNHVHNHAPHAHSAHSAHSHPPHAHVHPPLSQPPYHHGLPSLAAPTPRHTTPPPPRAPLALSGHGPHSLALSASSLQGLQGMAGSSQGSSQGLGLGLGPQGSQGGPQALPGSSQGQQGSQQGQGQPHDGRARRRHLGRTPGLVSSASSPGSSTEEPSDSTSSYSSTGAFSSTSERTWFESDYGEYDDDENEAEPPIVPGIPGRYYGGYGVCFYCNQRGHWSNGCPVRFGF</sequence>